<proteinExistence type="predicted"/>
<reference evidence="1" key="1">
    <citation type="journal article" date="2015" name="Nature">
        <title>Complex archaea that bridge the gap between prokaryotes and eukaryotes.</title>
        <authorList>
            <person name="Spang A."/>
            <person name="Saw J.H."/>
            <person name="Jorgensen S.L."/>
            <person name="Zaremba-Niedzwiedzka K."/>
            <person name="Martijn J."/>
            <person name="Lind A.E."/>
            <person name="van Eijk R."/>
            <person name="Schleper C."/>
            <person name="Guy L."/>
            <person name="Ettema T.J."/>
        </authorList>
    </citation>
    <scope>NUCLEOTIDE SEQUENCE</scope>
</reference>
<evidence type="ECO:0008006" key="2">
    <source>
        <dbReference type="Google" id="ProtNLM"/>
    </source>
</evidence>
<dbReference type="AlphaFoldDB" id="A0A0F9L967"/>
<accession>A0A0F9L967</accession>
<dbReference type="EMBL" id="LAZR01013001">
    <property type="protein sequence ID" value="KKM24055.1"/>
    <property type="molecule type" value="Genomic_DNA"/>
</dbReference>
<dbReference type="SUPFAM" id="SSF102114">
    <property type="entry name" value="Radical SAM enzymes"/>
    <property type="match status" value="1"/>
</dbReference>
<sequence>MGLFSVENIISFISMGPSFLKSIVRNVPLYVNYDLTWQCNLKCNHCYFFSS</sequence>
<feature type="non-terminal residue" evidence="1">
    <location>
        <position position="51"/>
    </location>
</feature>
<evidence type="ECO:0000313" key="1">
    <source>
        <dbReference type="EMBL" id="KKM24055.1"/>
    </source>
</evidence>
<gene>
    <name evidence="1" type="ORF">LCGC14_1608920</name>
</gene>
<comment type="caution">
    <text evidence="1">The sequence shown here is derived from an EMBL/GenBank/DDBJ whole genome shotgun (WGS) entry which is preliminary data.</text>
</comment>
<dbReference type="InterPro" id="IPR058240">
    <property type="entry name" value="rSAM_sf"/>
</dbReference>
<organism evidence="1">
    <name type="scientific">marine sediment metagenome</name>
    <dbReference type="NCBI Taxonomy" id="412755"/>
    <lineage>
        <taxon>unclassified sequences</taxon>
        <taxon>metagenomes</taxon>
        <taxon>ecological metagenomes</taxon>
    </lineage>
</organism>
<name>A0A0F9L967_9ZZZZ</name>
<protein>
    <recommendedName>
        <fullName evidence="2">Radical SAM core domain-containing protein</fullName>
    </recommendedName>
</protein>